<dbReference type="InterPro" id="IPR051475">
    <property type="entry name" value="Diverse_Ion_Transporter"/>
</dbReference>
<name>X1JIP2_9ZZZZ</name>
<keyword evidence="1" id="KW-0472">Membrane</keyword>
<proteinExistence type="predicted"/>
<evidence type="ECO:0000313" key="2">
    <source>
        <dbReference type="EMBL" id="GAH94576.1"/>
    </source>
</evidence>
<evidence type="ECO:0000256" key="1">
    <source>
        <dbReference type="SAM" id="Phobius"/>
    </source>
</evidence>
<protein>
    <recommendedName>
        <fullName evidence="3">Citrate transporter-like domain-containing protein</fullName>
    </recommendedName>
</protein>
<feature type="non-terminal residue" evidence="2">
    <location>
        <position position="1"/>
    </location>
</feature>
<dbReference type="AlphaFoldDB" id="X1JIP2"/>
<evidence type="ECO:0008006" key="3">
    <source>
        <dbReference type="Google" id="ProtNLM"/>
    </source>
</evidence>
<keyword evidence="1" id="KW-0812">Transmembrane</keyword>
<organism evidence="2">
    <name type="scientific">marine sediment metagenome</name>
    <dbReference type="NCBI Taxonomy" id="412755"/>
    <lineage>
        <taxon>unclassified sequences</taxon>
        <taxon>metagenomes</taxon>
        <taxon>ecological metagenomes</taxon>
    </lineage>
</organism>
<feature type="transmembrane region" description="Helical" evidence="1">
    <location>
        <begin position="38"/>
        <end position="59"/>
    </location>
</feature>
<dbReference type="PANTHER" id="PTHR43568">
    <property type="entry name" value="P PROTEIN"/>
    <property type="match status" value="1"/>
</dbReference>
<accession>X1JIP2</accession>
<comment type="caution">
    <text evidence="2">The sequence shown here is derived from an EMBL/GenBank/DDBJ whole genome shotgun (WGS) entry which is preliminary data.</text>
</comment>
<keyword evidence="1" id="KW-1133">Transmembrane helix</keyword>
<feature type="transmembrane region" description="Helical" evidence="1">
    <location>
        <begin position="6"/>
        <end position="26"/>
    </location>
</feature>
<reference evidence="2" key="1">
    <citation type="journal article" date="2014" name="Front. Microbiol.">
        <title>High frequency of phylogenetically diverse reductive dehalogenase-homologous genes in deep subseafloor sedimentary metagenomes.</title>
        <authorList>
            <person name="Kawai M."/>
            <person name="Futagami T."/>
            <person name="Toyoda A."/>
            <person name="Takaki Y."/>
            <person name="Nishi S."/>
            <person name="Hori S."/>
            <person name="Arai W."/>
            <person name="Tsubouchi T."/>
            <person name="Morono Y."/>
            <person name="Uchiyama I."/>
            <person name="Ito T."/>
            <person name="Fujiyama A."/>
            <person name="Inagaki F."/>
            <person name="Takami H."/>
        </authorList>
    </citation>
    <scope>NUCLEOTIDE SEQUENCE</scope>
    <source>
        <strain evidence="2">Expedition CK06-06</strain>
    </source>
</reference>
<dbReference type="EMBL" id="BARV01001308">
    <property type="protein sequence ID" value="GAH94576.1"/>
    <property type="molecule type" value="Genomic_DNA"/>
</dbReference>
<dbReference type="PANTHER" id="PTHR43568:SF1">
    <property type="entry name" value="P PROTEIN"/>
    <property type="match status" value="1"/>
</dbReference>
<gene>
    <name evidence="2" type="ORF">S06H3_03869</name>
</gene>
<sequence length="63" mass="6891">LSLGACLGGNGTFIAAAANLVGVNILKRQGRIITFKDFFRIGFPIMLISILLSSVYLFLRYLL</sequence>